<keyword evidence="2" id="KW-1133">Transmembrane helix</keyword>
<evidence type="ECO:0000313" key="3">
    <source>
        <dbReference type="EMBL" id="AHB70329.1"/>
    </source>
</evidence>
<feature type="transmembrane region" description="Helical" evidence="2">
    <location>
        <begin position="66"/>
        <end position="84"/>
    </location>
</feature>
<accession>V5U0J0</accession>
<dbReference type="EMBL" id="CP006731">
    <property type="protein sequence ID" value="AHB70329.1"/>
    <property type="molecule type" value="Genomic_DNA"/>
</dbReference>
<keyword evidence="2" id="KW-0472">Membrane</keyword>
<keyword evidence="2" id="KW-0812">Transmembrane</keyword>
<protein>
    <submittedName>
        <fullName evidence="3">Uncharacterized protein</fullName>
    </submittedName>
</protein>
<dbReference type="AlphaFoldDB" id="V5U0J0"/>
<dbReference type="RefSeq" id="WP_023898686.1">
    <property type="nucleotide sequence ID" value="NZ_JAWIRK010000002.1"/>
</dbReference>
<sequence length="340" mass="39425">MLDFIRDILASFRQASLERVRSPFLGAFVFSWLGFNWPMLAILFFSKREIEKRLVYIGDNFGIETFIIGPLCTSALIALLLPQINKLVTKIQDKPNTDTVEMSLESKIKIGKKQQEIAEIEARKKLAEKKEERNIEEGIQQIKKEHEEAIRDINFARQQYKDISSKLTDAAKTIAESQSQLSVEKEARVKTEKELISVNERLKVATEKLISANNDNNKAKVEMDVLKREFNDLRIQIQEVSSYNQHLLNELNFVSEKIPHIIRLKNIDGKIEVVFYKYNYEKIMKAIHSSNELTDLEKDAFLSLTGLDFSDPSIKERPSHLNTQERIINNEKKEIIKDRN</sequence>
<proteinExistence type="predicted"/>
<organism evidence="3 4">
    <name type="scientific">Cronobacter malonaticus</name>
    <dbReference type="NCBI Taxonomy" id="413503"/>
    <lineage>
        <taxon>Bacteria</taxon>
        <taxon>Pseudomonadati</taxon>
        <taxon>Pseudomonadota</taxon>
        <taxon>Gammaproteobacteria</taxon>
        <taxon>Enterobacterales</taxon>
        <taxon>Enterobacteriaceae</taxon>
        <taxon>Cronobacter</taxon>
    </lineage>
</organism>
<dbReference type="KEGG" id="csi:P262_02761"/>
<feature type="coiled-coil region" evidence="1">
    <location>
        <begin position="110"/>
        <end position="159"/>
    </location>
</feature>
<dbReference type="Proteomes" id="UP000018545">
    <property type="component" value="Chromosome"/>
</dbReference>
<evidence type="ECO:0000256" key="1">
    <source>
        <dbReference type="SAM" id="Coils"/>
    </source>
</evidence>
<evidence type="ECO:0000256" key="2">
    <source>
        <dbReference type="SAM" id="Phobius"/>
    </source>
</evidence>
<keyword evidence="1" id="KW-0175">Coiled coil</keyword>
<dbReference type="PATRIC" id="fig|1401659.3.peg.1947"/>
<gene>
    <name evidence="3" type="ORF">P262_02761</name>
</gene>
<reference evidence="3 4" key="1">
    <citation type="journal article" date="2014" name="Genome Announc.">
        <title>Complete Genome Sequence of Cronobacter sakazakii Strain CMCC 45402.</title>
        <authorList>
            <person name="Zhao Z."/>
            <person name="Wang L."/>
            <person name="Wang B."/>
            <person name="Liang H."/>
            <person name="Ye Q."/>
            <person name="Zeng M."/>
        </authorList>
    </citation>
    <scope>NUCLEOTIDE SEQUENCE [LARGE SCALE GENOMIC DNA]</scope>
    <source>
        <strain evidence="4">45402</strain>
    </source>
</reference>
<feature type="transmembrane region" description="Helical" evidence="2">
    <location>
        <begin position="24"/>
        <end position="45"/>
    </location>
</feature>
<name>V5U0J0_9ENTR</name>
<dbReference type="HOGENOM" id="CLU_917471_0_0_6"/>
<feature type="coiled-coil region" evidence="1">
    <location>
        <begin position="202"/>
        <end position="236"/>
    </location>
</feature>
<evidence type="ECO:0000313" key="4">
    <source>
        <dbReference type="Proteomes" id="UP000018545"/>
    </source>
</evidence>